<dbReference type="FunFam" id="1.10.150.110:FF:000005">
    <property type="entry name" value="DNA polymerase POL4"/>
    <property type="match status" value="1"/>
</dbReference>
<feature type="active site" description="Nucleophile; Schiff-base intermediate with DNA; for 5'-dRP lyase activity" evidence="1">
    <location>
        <position position="281"/>
    </location>
</feature>
<gene>
    <name evidence="4" type="ORF">GPM918_LOCUS35092</name>
    <name evidence="5" type="ORF">SRO942_LOCUS35808</name>
</gene>
<proteinExistence type="predicted"/>
<evidence type="ECO:0000313" key="6">
    <source>
        <dbReference type="Proteomes" id="UP000663829"/>
    </source>
</evidence>
<dbReference type="EMBL" id="CAJNOQ010020017">
    <property type="protein sequence ID" value="CAF1461324.1"/>
    <property type="molecule type" value="Genomic_DNA"/>
</dbReference>
<dbReference type="OrthoDB" id="205514at2759"/>
<dbReference type="InterPro" id="IPR001357">
    <property type="entry name" value="BRCT_dom"/>
</dbReference>
<dbReference type="SUPFAM" id="SSF81585">
    <property type="entry name" value="PsbU/PolX domain-like"/>
    <property type="match status" value="1"/>
</dbReference>
<dbReference type="InterPro" id="IPR036420">
    <property type="entry name" value="BRCT_dom_sf"/>
</dbReference>
<name>A0A815QCF4_9BILA</name>
<evidence type="ECO:0000259" key="3">
    <source>
        <dbReference type="PROSITE" id="PS50172"/>
    </source>
</evidence>
<dbReference type="SUPFAM" id="SSF47802">
    <property type="entry name" value="DNA polymerase beta, N-terminal domain-like"/>
    <property type="match status" value="1"/>
</dbReference>
<dbReference type="InterPro" id="IPR027421">
    <property type="entry name" value="DNA_pol_lamdba_lyase_dom_sf"/>
</dbReference>
<accession>A0A815QCF4</accession>
<dbReference type="Pfam" id="PF14716">
    <property type="entry name" value="HHH_8"/>
    <property type="match status" value="1"/>
</dbReference>
<evidence type="ECO:0000313" key="4">
    <source>
        <dbReference type="EMBL" id="CAF1461324.1"/>
    </source>
</evidence>
<feature type="compositionally biased region" description="Low complexity" evidence="2">
    <location>
        <begin position="143"/>
        <end position="155"/>
    </location>
</feature>
<dbReference type="AlphaFoldDB" id="A0A815QCF4"/>
<dbReference type="Proteomes" id="UP000681722">
    <property type="component" value="Unassembled WGS sequence"/>
</dbReference>
<sequence>MSDLCQKASTEEELLYYFHCTYITDSMTSDDQLESSVLYLLPNSIGKGRLQVFKDALVKKFHLNLVDKYDITTVNYVIIEDSLDVHVVLDKILNVFQQYQNSNKPILIRTLWISDSIKSKQLLPIHNYILTVSHENENIIPPSKKIKISSSSSSSQTADRNVELRRSPRFKQANDEISTISPRKIRQPSSYSSDSENDSDDYTKKGHWVCSESATFASENPNQDVIDKLTELADLYRNTNDKWRAFSYQKAINTLKKCTKQLTTYEEIIALPEIGQRLATKILEIIETGHLSKLEEYQTNDEVKKMDMFTKIWGAGPAQAKKWIDQGYQTLDDLRAKA</sequence>
<dbReference type="PANTHER" id="PTHR11276">
    <property type="entry name" value="DNA POLYMERASE TYPE-X FAMILY MEMBER"/>
    <property type="match status" value="1"/>
</dbReference>
<keyword evidence="6" id="KW-1185">Reference proteome</keyword>
<dbReference type="InterPro" id="IPR022312">
    <property type="entry name" value="DNA_pol_X"/>
</dbReference>
<evidence type="ECO:0000256" key="2">
    <source>
        <dbReference type="SAM" id="MobiDB-lite"/>
    </source>
</evidence>
<dbReference type="InterPro" id="IPR010996">
    <property type="entry name" value="HHH_MUS81"/>
</dbReference>
<dbReference type="GO" id="GO:0003887">
    <property type="term" value="F:DNA-directed DNA polymerase activity"/>
    <property type="evidence" value="ECO:0007669"/>
    <property type="project" value="InterPro"/>
</dbReference>
<dbReference type="Gene3D" id="1.10.150.20">
    <property type="entry name" value="5' to 3' exonuclease, C-terminal subdomain"/>
    <property type="match status" value="1"/>
</dbReference>
<feature type="non-terminal residue" evidence="4">
    <location>
        <position position="1"/>
    </location>
</feature>
<dbReference type="Pfam" id="PF10391">
    <property type="entry name" value="DNA_pol_lambd_f"/>
    <property type="match status" value="1"/>
</dbReference>
<dbReference type="PROSITE" id="PS50172">
    <property type="entry name" value="BRCT"/>
    <property type="match status" value="1"/>
</dbReference>
<reference evidence="4" key="1">
    <citation type="submission" date="2021-02" db="EMBL/GenBank/DDBJ databases">
        <authorList>
            <person name="Nowell W R."/>
        </authorList>
    </citation>
    <scope>NUCLEOTIDE SEQUENCE</scope>
</reference>
<dbReference type="InterPro" id="IPR018944">
    <property type="entry name" value="DNA_pol_lambd_fingers_domain"/>
</dbReference>
<dbReference type="GO" id="GO:0006303">
    <property type="term" value="P:double-strand break repair via nonhomologous end joining"/>
    <property type="evidence" value="ECO:0007669"/>
    <property type="project" value="TreeGrafter"/>
</dbReference>
<feature type="domain" description="BRCT" evidence="3">
    <location>
        <begin position="28"/>
        <end position="130"/>
    </location>
</feature>
<dbReference type="EMBL" id="CAJOBC010085477">
    <property type="protein sequence ID" value="CAF4331531.1"/>
    <property type="molecule type" value="Genomic_DNA"/>
</dbReference>
<evidence type="ECO:0000313" key="5">
    <source>
        <dbReference type="EMBL" id="CAF4331531.1"/>
    </source>
</evidence>
<comment type="caution">
    <text evidence="4">The sequence shown here is derived from an EMBL/GenBank/DDBJ whole genome shotgun (WGS) entry which is preliminary data.</text>
</comment>
<evidence type="ECO:0000256" key="1">
    <source>
        <dbReference type="PIRSR" id="PIRSR622312-50"/>
    </source>
</evidence>
<dbReference type="GO" id="GO:0005634">
    <property type="term" value="C:nucleus"/>
    <property type="evidence" value="ECO:0007669"/>
    <property type="project" value="TreeGrafter"/>
</dbReference>
<feature type="region of interest" description="Disordered" evidence="2">
    <location>
        <begin position="143"/>
        <end position="204"/>
    </location>
</feature>
<dbReference type="GO" id="GO:0003677">
    <property type="term" value="F:DNA binding"/>
    <property type="evidence" value="ECO:0007669"/>
    <property type="project" value="InterPro"/>
</dbReference>
<dbReference type="Gene3D" id="3.40.50.10190">
    <property type="entry name" value="BRCT domain"/>
    <property type="match status" value="1"/>
</dbReference>
<dbReference type="PANTHER" id="PTHR11276:SF28">
    <property type="entry name" value="DNA POLYMERASE LAMBDA"/>
    <property type="match status" value="1"/>
</dbReference>
<dbReference type="Proteomes" id="UP000663829">
    <property type="component" value="Unassembled WGS sequence"/>
</dbReference>
<organism evidence="4 6">
    <name type="scientific">Didymodactylos carnosus</name>
    <dbReference type="NCBI Taxonomy" id="1234261"/>
    <lineage>
        <taxon>Eukaryota</taxon>
        <taxon>Metazoa</taxon>
        <taxon>Spiralia</taxon>
        <taxon>Gnathifera</taxon>
        <taxon>Rotifera</taxon>
        <taxon>Eurotatoria</taxon>
        <taxon>Bdelloidea</taxon>
        <taxon>Philodinida</taxon>
        <taxon>Philodinidae</taxon>
        <taxon>Didymodactylos</taxon>
    </lineage>
</organism>
<protein>
    <recommendedName>
        <fullName evidence="3">BRCT domain-containing protein</fullName>
    </recommendedName>
</protein>
<dbReference type="Gene3D" id="1.10.150.110">
    <property type="entry name" value="DNA polymerase beta, N-terminal domain-like"/>
    <property type="match status" value="1"/>
</dbReference>